<proteinExistence type="predicted"/>
<organism evidence="1 2">
    <name type="scientific">Gemmatirosa kalamazoonensis</name>
    <dbReference type="NCBI Taxonomy" id="861299"/>
    <lineage>
        <taxon>Bacteria</taxon>
        <taxon>Pseudomonadati</taxon>
        <taxon>Gemmatimonadota</taxon>
        <taxon>Gemmatimonadia</taxon>
        <taxon>Gemmatimonadales</taxon>
        <taxon>Gemmatimonadaceae</taxon>
        <taxon>Gemmatirosa</taxon>
    </lineage>
</organism>
<accession>W0RWE8</accession>
<geneLocation type="plasmid" evidence="1 2">
    <name>2</name>
</geneLocation>
<dbReference type="InParanoid" id="W0RWE8"/>
<evidence type="ECO:0000313" key="2">
    <source>
        <dbReference type="Proteomes" id="UP000019151"/>
    </source>
</evidence>
<sequence length="75" mass="8268">MSFHDPNCTQTPDGTFVFERTLEDGRRIAAVVLPEDVDEIAGPASPEPDAAEKRRRYEVARLLADIELRAQADGA</sequence>
<dbReference type="HOGENOM" id="CLU_2665873_0_0_0"/>
<dbReference type="AlphaFoldDB" id="W0RWE8"/>
<dbReference type="Proteomes" id="UP000019151">
    <property type="component" value="Plasmid 2"/>
</dbReference>
<name>W0RWE8_9BACT</name>
<keyword evidence="1" id="KW-0614">Plasmid</keyword>
<dbReference type="EMBL" id="CP007130">
    <property type="protein sequence ID" value="AHG93903.1"/>
    <property type="molecule type" value="Genomic_DNA"/>
</dbReference>
<reference evidence="1 2" key="1">
    <citation type="journal article" date="2014" name="Genome Announc.">
        <title>Genome Sequence and Methylome of Soil Bacterium Gemmatirosa kalamazoonensis KBS708T, a Member of the Rarely Cultivated Gemmatimonadetes Phylum.</title>
        <authorList>
            <person name="Debruyn J.M."/>
            <person name="Radosevich M."/>
            <person name="Wommack K.E."/>
            <person name="Polson S.W."/>
            <person name="Hauser L.J."/>
            <person name="Fawaz M.N."/>
            <person name="Korlach J."/>
            <person name="Tsai Y.C."/>
        </authorList>
    </citation>
    <scope>NUCLEOTIDE SEQUENCE [LARGE SCALE GENOMIC DNA]</scope>
    <source>
        <strain evidence="1 2">KBS708</strain>
        <plasmid evidence="2">Plasmid 2</plasmid>
    </source>
</reference>
<protein>
    <submittedName>
        <fullName evidence="1">Uncharacterized protein</fullName>
    </submittedName>
</protein>
<dbReference type="RefSeq" id="WP_025415192.1">
    <property type="nucleotide sequence ID" value="NZ_CP007130.1"/>
</dbReference>
<keyword evidence="2" id="KW-1185">Reference proteome</keyword>
<evidence type="ECO:0000313" key="1">
    <source>
        <dbReference type="EMBL" id="AHG93903.1"/>
    </source>
</evidence>
<dbReference type="KEGG" id="gba:J421_6368"/>
<gene>
    <name evidence="1" type="ORF">J421_6368</name>
</gene>